<dbReference type="RefSeq" id="WP_028753119.1">
    <property type="nucleotide sequence ID" value="NZ_JACIIG010000010.1"/>
</dbReference>
<comment type="caution">
    <text evidence="8">The sequence shown here is derived from an EMBL/GenBank/DDBJ whole genome shotgun (WGS) entry which is preliminary data.</text>
</comment>
<dbReference type="OrthoDB" id="9808524at2"/>
<evidence type="ECO:0000256" key="3">
    <source>
        <dbReference type="ARBA" id="ARBA00022475"/>
    </source>
</evidence>
<protein>
    <submittedName>
        <fullName evidence="8">Putative oxidoreductase</fullName>
    </submittedName>
</protein>
<evidence type="ECO:0000256" key="1">
    <source>
        <dbReference type="ARBA" id="ARBA00004651"/>
    </source>
</evidence>
<feature type="transmembrane region" description="Helical" evidence="7">
    <location>
        <begin position="12"/>
        <end position="32"/>
    </location>
</feature>
<feature type="transmembrane region" description="Helical" evidence="7">
    <location>
        <begin position="71"/>
        <end position="90"/>
    </location>
</feature>
<feature type="transmembrane region" description="Helical" evidence="7">
    <location>
        <begin position="44"/>
        <end position="64"/>
    </location>
</feature>
<gene>
    <name evidence="8" type="ORF">GGE60_004040</name>
</gene>
<evidence type="ECO:0000313" key="8">
    <source>
        <dbReference type="EMBL" id="MBB4569912.1"/>
    </source>
</evidence>
<evidence type="ECO:0000256" key="4">
    <source>
        <dbReference type="ARBA" id="ARBA00022692"/>
    </source>
</evidence>
<dbReference type="Pfam" id="PF07681">
    <property type="entry name" value="DoxX"/>
    <property type="match status" value="1"/>
</dbReference>
<dbReference type="InterPro" id="IPR051907">
    <property type="entry name" value="DoxX-like_oxidoreductase"/>
</dbReference>
<dbReference type="PANTHER" id="PTHR33452:SF4">
    <property type="entry name" value="BLL4328 PROTEIN"/>
    <property type="match status" value="1"/>
</dbReference>
<keyword evidence="9" id="KW-1185">Reference proteome</keyword>
<dbReference type="EMBL" id="JACIIG010000010">
    <property type="protein sequence ID" value="MBB4569912.1"/>
    <property type="molecule type" value="Genomic_DNA"/>
</dbReference>
<keyword evidence="6 7" id="KW-0472">Membrane</keyword>
<accession>A0A7W7ELV9</accession>
<name>A0A7W7ELV9_9HYPH</name>
<evidence type="ECO:0000313" key="9">
    <source>
        <dbReference type="Proteomes" id="UP000543836"/>
    </source>
</evidence>
<keyword evidence="3" id="KW-1003">Cell membrane</keyword>
<keyword evidence="4 7" id="KW-0812">Transmembrane</keyword>
<feature type="transmembrane region" description="Helical" evidence="7">
    <location>
        <begin position="102"/>
        <end position="122"/>
    </location>
</feature>
<evidence type="ECO:0000256" key="2">
    <source>
        <dbReference type="ARBA" id="ARBA00006679"/>
    </source>
</evidence>
<dbReference type="Proteomes" id="UP000543836">
    <property type="component" value="Unassembled WGS sequence"/>
</dbReference>
<evidence type="ECO:0000256" key="5">
    <source>
        <dbReference type="ARBA" id="ARBA00022989"/>
    </source>
</evidence>
<proteinExistence type="inferred from homology"/>
<dbReference type="GeneID" id="32527369"/>
<keyword evidence="5 7" id="KW-1133">Transmembrane helix</keyword>
<evidence type="ECO:0000256" key="6">
    <source>
        <dbReference type="ARBA" id="ARBA00023136"/>
    </source>
</evidence>
<sequence length="128" mass="14225">MPAFERLSQYQPAALAVLRIVTALLFLEHATQKLFDFPPAAFEISTLFFVAGLIELVGSILILVGLFTRPIAFILSGEMAFAYFTVHAQMGFFPANNEGDGPILFCFIFLFLVFAGSGLWALDNRQRQ</sequence>
<organism evidence="8 9">
    <name type="scientific">Rhizobium leucaenae</name>
    <dbReference type="NCBI Taxonomy" id="29450"/>
    <lineage>
        <taxon>Bacteria</taxon>
        <taxon>Pseudomonadati</taxon>
        <taxon>Pseudomonadota</taxon>
        <taxon>Alphaproteobacteria</taxon>
        <taxon>Hyphomicrobiales</taxon>
        <taxon>Rhizobiaceae</taxon>
        <taxon>Rhizobium/Agrobacterium group</taxon>
        <taxon>Rhizobium</taxon>
    </lineage>
</organism>
<comment type="subcellular location">
    <subcellularLocation>
        <location evidence="1">Cell membrane</location>
        <topology evidence="1">Multi-pass membrane protein</topology>
    </subcellularLocation>
</comment>
<dbReference type="InterPro" id="IPR032808">
    <property type="entry name" value="DoxX"/>
</dbReference>
<dbReference type="AlphaFoldDB" id="A0A7W7ELV9"/>
<comment type="similarity">
    <text evidence="2">Belongs to the DoxX family.</text>
</comment>
<reference evidence="8 9" key="1">
    <citation type="submission" date="2020-08" db="EMBL/GenBank/DDBJ databases">
        <title>Genomic Encyclopedia of Type Strains, Phase IV (KMG-V): Genome sequencing to study the core and pangenomes of soil and plant-associated prokaryotes.</title>
        <authorList>
            <person name="Whitman W."/>
        </authorList>
    </citation>
    <scope>NUCLEOTIDE SEQUENCE [LARGE SCALE GENOMIC DNA]</scope>
    <source>
        <strain evidence="8 9">SEMIA 492</strain>
    </source>
</reference>
<dbReference type="PANTHER" id="PTHR33452">
    <property type="entry name" value="OXIDOREDUCTASE CATD-RELATED"/>
    <property type="match status" value="1"/>
</dbReference>
<dbReference type="GO" id="GO:0005886">
    <property type="term" value="C:plasma membrane"/>
    <property type="evidence" value="ECO:0007669"/>
    <property type="project" value="UniProtKB-SubCell"/>
</dbReference>
<evidence type="ECO:0000256" key="7">
    <source>
        <dbReference type="SAM" id="Phobius"/>
    </source>
</evidence>